<dbReference type="PANTHER" id="PTHR43133:SF25">
    <property type="entry name" value="RNA POLYMERASE SIGMA FACTOR RFAY-RELATED"/>
    <property type="match status" value="1"/>
</dbReference>
<name>A0AAP3XPZ9_9PROT</name>
<dbReference type="Proteomes" id="UP001301140">
    <property type="component" value="Unassembled WGS sequence"/>
</dbReference>
<dbReference type="CDD" id="cd06171">
    <property type="entry name" value="Sigma70_r4"/>
    <property type="match status" value="1"/>
</dbReference>
<dbReference type="InterPro" id="IPR000838">
    <property type="entry name" value="RNA_pol_sigma70_ECF_CS"/>
</dbReference>
<keyword evidence="10" id="KW-1185">Reference proteome</keyword>
<feature type="domain" description="RNA polymerase sigma factor 70 region 4 type 2" evidence="8">
    <location>
        <begin position="102"/>
        <end position="153"/>
    </location>
</feature>
<comment type="similarity">
    <text evidence="1 6">Belongs to the sigma-70 factor family. ECF subfamily.</text>
</comment>
<dbReference type="InterPro" id="IPR007627">
    <property type="entry name" value="RNA_pol_sigma70_r2"/>
</dbReference>
<proteinExistence type="inferred from homology"/>
<evidence type="ECO:0000313" key="10">
    <source>
        <dbReference type="Proteomes" id="UP001301140"/>
    </source>
</evidence>
<evidence type="ECO:0000256" key="4">
    <source>
        <dbReference type="ARBA" id="ARBA00023125"/>
    </source>
</evidence>
<dbReference type="PANTHER" id="PTHR43133">
    <property type="entry name" value="RNA POLYMERASE ECF-TYPE SIGMA FACTO"/>
    <property type="match status" value="1"/>
</dbReference>
<comment type="caution">
    <text evidence="9">The sequence shown here is derived from an EMBL/GenBank/DDBJ whole genome shotgun (WGS) entry which is preliminary data.</text>
</comment>
<dbReference type="InterPro" id="IPR013249">
    <property type="entry name" value="RNA_pol_sigma70_r4_t2"/>
</dbReference>
<gene>
    <name evidence="9" type="ORF">PZ740_07205</name>
</gene>
<dbReference type="SUPFAM" id="SSF88946">
    <property type="entry name" value="Sigma2 domain of RNA polymerase sigma factors"/>
    <property type="match status" value="1"/>
</dbReference>
<dbReference type="InterPro" id="IPR036388">
    <property type="entry name" value="WH-like_DNA-bd_sf"/>
</dbReference>
<evidence type="ECO:0000256" key="6">
    <source>
        <dbReference type="RuleBase" id="RU000716"/>
    </source>
</evidence>
<reference evidence="9 10" key="1">
    <citation type="submission" date="2023-03" db="EMBL/GenBank/DDBJ databases">
        <title>YIM 152171 draft genome.</title>
        <authorList>
            <person name="Yang Z."/>
        </authorList>
    </citation>
    <scope>NUCLEOTIDE SEQUENCE [LARGE SCALE GENOMIC DNA]</scope>
    <source>
        <strain evidence="9 10">YIM 152171</strain>
    </source>
</reference>
<keyword evidence="5 6" id="KW-0804">Transcription</keyword>
<dbReference type="NCBIfam" id="TIGR02937">
    <property type="entry name" value="sigma70-ECF"/>
    <property type="match status" value="1"/>
</dbReference>
<dbReference type="SUPFAM" id="SSF88659">
    <property type="entry name" value="Sigma3 and sigma4 domains of RNA polymerase sigma factors"/>
    <property type="match status" value="1"/>
</dbReference>
<dbReference type="AlphaFoldDB" id="A0AAP3XPZ9"/>
<dbReference type="EMBL" id="JARGEQ010000073">
    <property type="protein sequence ID" value="MDF1586169.1"/>
    <property type="molecule type" value="Genomic_DNA"/>
</dbReference>
<evidence type="ECO:0000259" key="7">
    <source>
        <dbReference type="Pfam" id="PF04542"/>
    </source>
</evidence>
<dbReference type="RefSeq" id="WP_327788585.1">
    <property type="nucleotide sequence ID" value="NZ_JARGEQ010000073.1"/>
</dbReference>
<dbReference type="Gene3D" id="1.10.1740.10">
    <property type="match status" value="1"/>
</dbReference>
<dbReference type="Pfam" id="PF08281">
    <property type="entry name" value="Sigma70_r4_2"/>
    <property type="match status" value="1"/>
</dbReference>
<protein>
    <recommendedName>
        <fullName evidence="6">RNA polymerase sigma factor</fullName>
    </recommendedName>
</protein>
<dbReference type="InterPro" id="IPR013325">
    <property type="entry name" value="RNA_pol_sigma_r2"/>
</dbReference>
<dbReference type="PROSITE" id="PS01063">
    <property type="entry name" value="SIGMA70_ECF"/>
    <property type="match status" value="1"/>
</dbReference>
<evidence type="ECO:0000259" key="8">
    <source>
        <dbReference type="Pfam" id="PF08281"/>
    </source>
</evidence>
<keyword evidence="3 6" id="KW-0731">Sigma factor</keyword>
<dbReference type="Gene3D" id="1.10.10.10">
    <property type="entry name" value="Winged helix-like DNA-binding domain superfamily/Winged helix DNA-binding domain"/>
    <property type="match status" value="1"/>
</dbReference>
<evidence type="ECO:0000256" key="3">
    <source>
        <dbReference type="ARBA" id="ARBA00023082"/>
    </source>
</evidence>
<dbReference type="InterPro" id="IPR039425">
    <property type="entry name" value="RNA_pol_sigma-70-like"/>
</dbReference>
<evidence type="ECO:0000256" key="5">
    <source>
        <dbReference type="ARBA" id="ARBA00023163"/>
    </source>
</evidence>
<dbReference type="GO" id="GO:0016987">
    <property type="term" value="F:sigma factor activity"/>
    <property type="evidence" value="ECO:0007669"/>
    <property type="project" value="UniProtKB-KW"/>
</dbReference>
<evidence type="ECO:0000313" key="9">
    <source>
        <dbReference type="EMBL" id="MDF1586169.1"/>
    </source>
</evidence>
<dbReference type="Pfam" id="PF04542">
    <property type="entry name" value="Sigma70_r2"/>
    <property type="match status" value="1"/>
</dbReference>
<organism evidence="9 10">
    <name type="scientific">Marinimicrococcus flavescens</name>
    <dbReference type="NCBI Taxonomy" id="3031815"/>
    <lineage>
        <taxon>Bacteria</taxon>
        <taxon>Pseudomonadati</taxon>
        <taxon>Pseudomonadota</taxon>
        <taxon>Alphaproteobacteria</taxon>
        <taxon>Geminicoccales</taxon>
        <taxon>Geminicoccaceae</taxon>
        <taxon>Marinimicrococcus</taxon>
    </lineage>
</organism>
<dbReference type="InterPro" id="IPR014284">
    <property type="entry name" value="RNA_pol_sigma-70_dom"/>
</dbReference>
<feature type="domain" description="RNA polymerase sigma-70 region 2" evidence="7">
    <location>
        <begin position="10"/>
        <end position="70"/>
    </location>
</feature>
<accession>A0AAP3XPZ9</accession>
<evidence type="ECO:0000256" key="1">
    <source>
        <dbReference type="ARBA" id="ARBA00010641"/>
    </source>
</evidence>
<sequence length="210" mass="23599">MSIFREDVVALMPHLRAFARSLTGGNPDLADDLVQDTIVNALQAQAQFQPGTNLKAWLFTILRNRFHSVMTRKHVTAEVEDDDIENKWWTPPYQETAIEIDAFKRAFRRLSPAHREVLVLAGVQALPYEEIARICGCEIGTVKSRVNRARALLRKMLLEGELPVEPERMKLRRRPAEEGALEATAEERRLLEQVGGPALAAGGPGARRLN</sequence>
<keyword evidence="4 6" id="KW-0238">DNA-binding</keyword>
<dbReference type="GO" id="GO:0006352">
    <property type="term" value="P:DNA-templated transcription initiation"/>
    <property type="evidence" value="ECO:0007669"/>
    <property type="project" value="InterPro"/>
</dbReference>
<dbReference type="GO" id="GO:0003677">
    <property type="term" value="F:DNA binding"/>
    <property type="evidence" value="ECO:0007669"/>
    <property type="project" value="UniProtKB-KW"/>
</dbReference>
<keyword evidence="2 6" id="KW-0805">Transcription regulation</keyword>
<evidence type="ECO:0000256" key="2">
    <source>
        <dbReference type="ARBA" id="ARBA00023015"/>
    </source>
</evidence>
<dbReference type="InterPro" id="IPR013324">
    <property type="entry name" value="RNA_pol_sigma_r3/r4-like"/>
</dbReference>